<name>H0XJV5_OTOGA</name>
<keyword evidence="3" id="KW-1185">Reference proteome</keyword>
<dbReference type="Ensembl" id="ENSOGAT00000028966.1">
    <property type="protein sequence ID" value="ENSOGAP00000016395.1"/>
    <property type="gene ID" value="ENSOGAG00000033084.1"/>
</dbReference>
<dbReference type="OMA" id="ILEYKAY"/>
<accession>H0XJV5</accession>
<organism evidence="2 3">
    <name type="scientific">Otolemur garnettii</name>
    <name type="common">Small-eared galago</name>
    <name type="synonym">Garnett's greater bushbaby</name>
    <dbReference type="NCBI Taxonomy" id="30611"/>
    <lineage>
        <taxon>Eukaryota</taxon>
        <taxon>Metazoa</taxon>
        <taxon>Chordata</taxon>
        <taxon>Craniata</taxon>
        <taxon>Vertebrata</taxon>
        <taxon>Euteleostomi</taxon>
        <taxon>Mammalia</taxon>
        <taxon>Eutheria</taxon>
        <taxon>Euarchontoglires</taxon>
        <taxon>Primates</taxon>
        <taxon>Strepsirrhini</taxon>
        <taxon>Lorisiformes</taxon>
        <taxon>Galagidae</taxon>
        <taxon>Otolemur</taxon>
    </lineage>
</organism>
<feature type="region of interest" description="Disordered" evidence="1">
    <location>
        <begin position="1"/>
        <end position="25"/>
    </location>
</feature>
<dbReference type="eggNOG" id="ENOG502SUBV">
    <property type="taxonomic scope" value="Eukaryota"/>
</dbReference>
<feature type="compositionally biased region" description="Basic and acidic residues" evidence="1">
    <location>
        <begin position="1"/>
        <end position="24"/>
    </location>
</feature>
<reference evidence="3" key="1">
    <citation type="submission" date="2011-03" db="EMBL/GenBank/DDBJ databases">
        <title>Version 3 of the genome sequence of Otolemur garnettii (Bushbaby).</title>
        <authorList>
            <consortium name="The Broad Institute Genome Sequencing Platform"/>
            <person name="Di Palma F."/>
            <person name="Johnson J."/>
            <person name="Lander E.S."/>
            <person name="Lindblad-Toh K."/>
            <person name="Jaffe D.B."/>
            <person name="Gnerre S."/>
            <person name="MacCallum I."/>
            <person name="Przybylski D."/>
            <person name="Ribeiro F.J."/>
            <person name="Burton J.N."/>
            <person name="Walker B.J."/>
            <person name="Sharpe T."/>
            <person name="Hall G."/>
        </authorList>
    </citation>
    <scope>NUCLEOTIDE SEQUENCE [LARGE SCALE GENOMIC DNA]</scope>
</reference>
<evidence type="ECO:0000313" key="3">
    <source>
        <dbReference type="Proteomes" id="UP000005225"/>
    </source>
</evidence>
<sequence>AAKDSLQTERCDQKGKGEQRESRPKWLTKKRTIYLQKTEKLKLRRAQPLMKPERKKPSLIHITSHGHQGSLSPVCTIQRKIFINYFVTATLKTLLRRRESHLMPFFKCKAFYKKRSETIRWLFMFWYSQKIVWDVELCEALSWVGTQLNIIQMNILFLLR</sequence>
<dbReference type="HOGENOM" id="CLU_103584_0_0_1"/>
<reference evidence="2" key="3">
    <citation type="submission" date="2025-09" db="UniProtKB">
        <authorList>
            <consortium name="Ensembl"/>
        </authorList>
    </citation>
    <scope>IDENTIFICATION</scope>
</reference>
<dbReference type="GeneTree" id="ENSGT00390000011549"/>
<dbReference type="EMBL" id="AAQR03094891">
    <property type="status" value="NOT_ANNOTATED_CDS"/>
    <property type="molecule type" value="Genomic_DNA"/>
</dbReference>
<dbReference type="AlphaFoldDB" id="H0XJV5"/>
<reference evidence="2" key="2">
    <citation type="submission" date="2025-08" db="UniProtKB">
        <authorList>
            <consortium name="Ensembl"/>
        </authorList>
    </citation>
    <scope>IDENTIFICATION</scope>
</reference>
<proteinExistence type="predicted"/>
<dbReference type="InParanoid" id="H0XJV5"/>
<protein>
    <submittedName>
        <fullName evidence="2">Uncharacterized protein</fullName>
    </submittedName>
</protein>
<dbReference type="Proteomes" id="UP000005225">
    <property type="component" value="Unassembled WGS sequence"/>
</dbReference>
<evidence type="ECO:0000256" key="1">
    <source>
        <dbReference type="SAM" id="MobiDB-lite"/>
    </source>
</evidence>
<evidence type="ECO:0000313" key="2">
    <source>
        <dbReference type="Ensembl" id="ENSOGAP00000016395.1"/>
    </source>
</evidence>